<dbReference type="InterPro" id="IPR014710">
    <property type="entry name" value="RmlC-like_jellyroll"/>
</dbReference>
<organism evidence="1 2">
    <name type="scientific">Clostridium fessum</name>
    <dbReference type="NCBI Taxonomy" id="2126740"/>
    <lineage>
        <taxon>Bacteria</taxon>
        <taxon>Bacillati</taxon>
        <taxon>Bacillota</taxon>
        <taxon>Clostridia</taxon>
        <taxon>Eubacteriales</taxon>
        <taxon>Clostridiaceae</taxon>
        <taxon>Clostridium</taxon>
    </lineage>
</organism>
<gene>
    <name evidence="1" type="ORF">C7U56_13530</name>
</gene>
<dbReference type="RefSeq" id="WP_022360184.1">
    <property type="nucleotide sequence ID" value="NZ_CAUWBW010000002.1"/>
</dbReference>
<proteinExistence type="predicted"/>
<protein>
    <submittedName>
        <fullName evidence="1">Cupin</fullName>
    </submittedName>
</protein>
<dbReference type="Gene3D" id="2.60.120.10">
    <property type="entry name" value="Jelly Rolls"/>
    <property type="match status" value="1"/>
</dbReference>
<keyword evidence="2" id="KW-1185">Reference proteome</keyword>
<accession>A0A2T3FLT9</accession>
<dbReference type="EMBL" id="PYLO01000005">
    <property type="protein sequence ID" value="PST36244.1"/>
    <property type="molecule type" value="Genomic_DNA"/>
</dbReference>
<evidence type="ECO:0000313" key="1">
    <source>
        <dbReference type="EMBL" id="PST36244.1"/>
    </source>
</evidence>
<sequence>MKADVFEYEGEGIQCVYDNKKWVVCIKNWKPNNDIEKIQYLEVHHATDEQFILVQGKAVLLTASRENDAFKIDVIPMEPNKVYNVLQGTWFNTITQKDTKLIYVQDAGTTTENSEYCDMTEVELSMVREKAKKALQ</sequence>
<dbReference type="AlphaFoldDB" id="A0A2T3FLT9"/>
<comment type="caution">
    <text evidence="1">The sequence shown here is derived from an EMBL/GenBank/DDBJ whole genome shotgun (WGS) entry which is preliminary data.</text>
</comment>
<name>A0A2T3FLT9_9CLOT</name>
<evidence type="ECO:0000313" key="2">
    <source>
        <dbReference type="Proteomes" id="UP000241048"/>
    </source>
</evidence>
<dbReference type="GeneID" id="79840438"/>
<dbReference type="Proteomes" id="UP000241048">
    <property type="component" value="Unassembled WGS sequence"/>
</dbReference>
<reference evidence="1 2" key="1">
    <citation type="submission" date="2018-03" db="EMBL/GenBank/DDBJ databases">
        <title>Lachnoclostridium SNUG30386 gen.nov., sp.nov., isolated from human faeces.</title>
        <authorList>
            <person name="Seo B."/>
            <person name="Jeon K."/>
            <person name="Ko G."/>
        </authorList>
    </citation>
    <scope>NUCLEOTIDE SEQUENCE [LARGE SCALE GENOMIC DNA]</scope>
    <source>
        <strain evidence="1 2">SNUG30386</strain>
    </source>
</reference>